<evidence type="ECO:0000256" key="1">
    <source>
        <dbReference type="SAM" id="MobiDB-lite"/>
    </source>
</evidence>
<accession>A0AA88QZH2</accession>
<protein>
    <recommendedName>
        <fullName evidence="2">DUF3741 domain-containing protein</fullName>
    </recommendedName>
</protein>
<dbReference type="PANTHER" id="PTHR35499">
    <property type="entry name" value="OS05G0128300 PROTEIN"/>
    <property type="match status" value="1"/>
</dbReference>
<sequence>MASLQDADSGKCFSAILRRLLCTGSAPTHPSDHLPARNPPVKSPKTAVQPARAPSIGTPGIVARLMGLDSLPDMNWVPKQRRSLESFLRSRSVSFIDYMQPVQFDLATDAAQHRRAKTSVSFREVPTWWHSQNRDAFALCFDKSVEKSKNSRDCVRERSHALGHKKDVKRKQRATNLMKEKCLVKPVAEDVPVGLRSTTAKKRNRSVKPSSSLSVPPRIEAPIIAENSRSVGLNSRRKSSGKINKRWEHPCAKLNRPSIADDQEARASRIKAAQRLLRTRNNGCAVKMLVLVRRLTEKETNGSDWIGKGVMRFDEFEEICLHFGQQILDLLLNQEGTMERQNKAREIRWFMDELIRKGEEEIEESRKRQEAKAEADRQKEIMKKRREEMAEKRAEIRVQIAEMAQQQAEMEAQMEVEAMERKRERRKSRKKEKAD</sequence>
<dbReference type="EMBL" id="JAVXUO010001690">
    <property type="protein sequence ID" value="KAK2980014.1"/>
    <property type="molecule type" value="Genomic_DNA"/>
</dbReference>
<feature type="region of interest" description="Disordered" evidence="1">
    <location>
        <begin position="361"/>
        <end position="386"/>
    </location>
</feature>
<gene>
    <name evidence="3" type="ORF">RJ640_020040</name>
</gene>
<dbReference type="PANTHER" id="PTHR35499:SF4">
    <property type="entry name" value="ALC-INTERACTING PROTEIN 1"/>
    <property type="match status" value="1"/>
</dbReference>
<feature type="domain" description="DUF3741" evidence="2">
    <location>
        <begin position="53"/>
        <end position="74"/>
    </location>
</feature>
<proteinExistence type="predicted"/>
<comment type="caution">
    <text evidence="3">The sequence shown here is derived from an EMBL/GenBank/DDBJ whole genome shotgun (WGS) entry which is preliminary data.</text>
</comment>
<dbReference type="Pfam" id="PF14383">
    <property type="entry name" value="VARLMGL"/>
    <property type="match status" value="1"/>
</dbReference>
<evidence type="ECO:0000313" key="3">
    <source>
        <dbReference type="EMBL" id="KAK2980014.1"/>
    </source>
</evidence>
<dbReference type="InterPro" id="IPR032795">
    <property type="entry name" value="DUF3741-assoc"/>
</dbReference>
<keyword evidence="4" id="KW-1185">Reference proteome</keyword>
<evidence type="ECO:0000313" key="4">
    <source>
        <dbReference type="Proteomes" id="UP001187471"/>
    </source>
</evidence>
<organism evidence="3 4">
    <name type="scientific">Escallonia rubra</name>
    <dbReference type="NCBI Taxonomy" id="112253"/>
    <lineage>
        <taxon>Eukaryota</taxon>
        <taxon>Viridiplantae</taxon>
        <taxon>Streptophyta</taxon>
        <taxon>Embryophyta</taxon>
        <taxon>Tracheophyta</taxon>
        <taxon>Spermatophyta</taxon>
        <taxon>Magnoliopsida</taxon>
        <taxon>eudicotyledons</taxon>
        <taxon>Gunneridae</taxon>
        <taxon>Pentapetalae</taxon>
        <taxon>asterids</taxon>
        <taxon>campanulids</taxon>
        <taxon>Escalloniales</taxon>
        <taxon>Escalloniaceae</taxon>
        <taxon>Escallonia</taxon>
    </lineage>
</organism>
<name>A0AA88QZH2_9ASTE</name>
<reference evidence="3" key="1">
    <citation type="submission" date="2022-12" db="EMBL/GenBank/DDBJ databases">
        <title>Draft genome assemblies for two species of Escallonia (Escalloniales).</title>
        <authorList>
            <person name="Chanderbali A."/>
            <person name="Dervinis C."/>
            <person name="Anghel I."/>
            <person name="Soltis D."/>
            <person name="Soltis P."/>
            <person name="Zapata F."/>
        </authorList>
    </citation>
    <scope>NUCLEOTIDE SEQUENCE</scope>
    <source>
        <strain evidence="3">UCBG92.1500</strain>
        <tissue evidence="3">Leaf</tissue>
    </source>
</reference>
<feature type="compositionally biased region" description="Basic residues" evidence="1">
    <location>
        <begin position="423"/>
        <end position="435"/>
    </location>
</feature>
<feature type="region of interest" description="Disordered" evidence="1">
    <location>
        <begin position="28"/>
        <end position="54"/>
    </location>
</feature>
<dbReference type="AlphaFoldDB" id="A0AA88QZH2"/>
<feature type="region of interest" description="Disordered" evidence="1">
    <location>
        <begin position="409"/>
        <end position="435"/>
    </location>
</feature>
<evidence type="ECO:0000259" key="2">
    <source>
        <dbReference type="Pfam" id="PF14383"/>
    </source>
</evidence>
<dbReference type="Proteomes" id="UP001187471">
    <property type="component" value="Unassembled WGS sequence"/>
</dbReference>